<feature type="compositionally biased region" description="Polar residues" evidence="1">
    <location>
        <begin position="379"/>
        <end position="409"/>
    </location>
</feature>
<sequence>MLDSKKAEAAAANPRKRSELPVALSQRPTKIAKVGNWRDSFSVDKKIKPPEPPHPHPNLPQAKTVDALISETFSLGRPMEDVPDLHACKHCKKAVLGPALLPHIARCLQVKKEKAQRKKVAREARERAREAAREEEARKAEEDGDGKANETDGDGKKVAGKTSKKAAGKKLDGDNKGKKRKADDIADKAHKSKKKKEEPKPKVPKPKGPVDVERHCGVLLANGQSCARSLTCKSHSMGAKRAVPGRSMPYNLLLAAYQKKNQAKQQKAALDANAPLEDEEESNNGPIDEEEEAHLVKTALKNWRPTPVVVDKTFAPLKFEYKHARLRELLDNATNGGRTNIFKVNGFGAQKLTEGHPGVLPLEEDAPGEPDVVPMPSPAMNNARRSSSISMQPPGQQHRPSVTAESLSQRAGITTSNATTPTIGQRGMEKARYFADLILQISRDAAAQRLDADAFVERLLVDGYEGYLTRDIRKVELWLTLERKKSRGKPPQRDEFIPDGACSTALGMDMPMLEDFITRNDLGFLPSIAIECVQGLCLSLAGRLPHKTPGCIRSHMRKLYPAARQLGVAPMEILLLSAWMKTSVLDILARLQPLPQEARFELLEEPNSHLRRYAKCSARGRRADLTQDGDEDQDQDGLARERDG</sequence>
<feature type="region of interest" description="Disordered" evidence="1">
    <location>
        <begin position="264"/>
        <end position="287"/>
    </location>
</feature>
<evidence type="ECO:0000256" key="1">
    <source>
        <dbReference type="SAM" id="MobiDB-lite"/>
    </source>
</evidence>
<feature type="region of interest" description="Disordered" evidence="1">
    <location>
        <begin position="1"/>
        <end position="61"/>
    </location>
</feature>
<feature type="compositionally biased region" description="Basic and acidic residues" evidence="1">
    <location>
        <begin position="169"/>
        <end position="201"/>
    </location>
</feature>
<dbReference type="GO" id="GO:0006357">
    <property type="term" value="P:regulation of transcription by RNA polymerase II"/>
    <property type="evidence" value="ECO:0007669"/>
    <property type="project" value="TreeGrafter"/>
</dbReference>
<dbReference type="Pfam" id="PF08313">
    <property type="entry name" value="SCA7"/>
    <property type="match status" value="1"/>
</dbReference>
<evidence type="ECO:0000313" key="4">
    <source>
        <dbReference type="Proteomes" id="UP001201980"/>
    </source>
</evidence>
<feature type="compositionally biased region" description="Acidic residues" evidence="1">
    <location>
        <begin position="276"/>
        <end position="287"/>
    </location>
</feature>
<gene>
    <name evidence="3" type="ORF">MKZ38_004254</name>
</gene>
<feature type="compositionally biased region" description="Basic and acidic residues" evidence="1">
    <location>
        <begin position="41"/>
        <end position="54"/>
    </location>
</feature>
<feature type="region of interest" description="Disordered" evidence="1">
    <location>
        <begin position="362"/>
        <end position="409"/>
    </location>
</feature>
<comment type="caution">
    <text evidence="3">The sequence shown here is derived from an EMBL/GenBank/DDBJ whole genome shotgun (WGS) entry which is preliminary data.</text>
</comment>
<evidence type="ECO:0000313" key="3">
    <source>
        <dbReference type="EMBL" id="KAJ2897986.1"/>
    </source>
</evidence>
<dbReference type="PROSITE" id="PS51505">
    <property type="entry name" value="SCA7"/>
    <property type="match status" value="1"/>
</dbReference>
<dbReference type="Gene3D" id="6.10.140.670">
    <property type="match status" value="1"/>
</dbReference>
<feature type="region of interest" description="Disordered" evidence="1">
    <location>
        <begin position="621"/>
        <end position="644"/>
    </location>
</feature>
<dbReference type="PANTHER" id="PTHR47805">
    <property type="entry name" value="SAGA-ASSOCIATED FACTOR 73"/>
    <property type="match status" value="1"/>
</dbReference>
<accession>A0AAD5WR72</accession>
<keyword evidence="4" id="KW-1185">Reference proteome</keyword>
<name>A0AAD5WR72_9PEZI</name>
<feature type="compositionally biased region" description="Basic residues" evidence="1">
    <location>
        <begin position="158"/>
        <end position="168"/>
    </location>
</feature>
<dbReference type="AlphaFoldDB" id="A0AAD5WR72"/>
<organism evidence="3 4">
    <name type="scientific">Zalerion maritima</name>
    <dbReference type="NCBI Taxonomy" id="339359"/>
    <lineage>
        <taxon>Eukaryota</taxon>
        <taxon>Fungi</taxon>
        <taxon>Dikarya</taxon>
        <taxon>Ascomycota</taxon>
        <taxon>Pezizomycotina</taxon>
        <taxon>Sordariomycetes</taxon>
        <taxon>Lulworthiomycetidae</taxon>
        <taxon>Lulworthiales</taxon>
        <taxon>Lulworthiaceae</taxon>
        <taxon>Zalerion</taxon>
    </lineage>
</organism>
<dbReference type="GO" id="GO:0000124">
    <property type="term" value="C:SAGA complex"/>
    <property type="evidence" value="ECO:0007669"/>
    <property type="project" value="InterPro"/>
</dbReference>
<dbReference type="InterPro" id="IPR013243">
    <property type="entry name" value="SCA7_dom"/>
</dbReference>
<dbReference type="GO" id="GO:0031048">
    <property type="term" value="P:regulatory ncRNA-mediated heterochromatin formation"/>
    <property type="evidence" value="ECO:0007669"/>
    <property type="project" value="TreeGrafter"/>
</dbReference>
<reference evidence="3" key="1">
    <citation type="submission" date="2022-07" db="EMBL/GenBank/DDBJ databases">
        <title>Draft genome sequence of Zalerion maritima ATCC 34329, a (micro)plastics degrading marine fungus.</title>
        <authorList>
            <person name="Paco A."/>
            <person name="Goncalves M.F.M."/>
            <person name="Rocha-Santos T.A.P."/>
            <person name="Alves A."/>
        </authorList>
    </citation>
    <scope>NUCLEOTIDE SEQUENCE</scope>
    <source>
        <strain evidence="3">ATCC 34329</strain>
    </source>
</reference>
<feature type="domain" description="SCA7" evidence="2">
    <location>
        <begin position="203"/>
        <end position="269"/>
    </location>
</feature>
<dbReference type="GO" id="GO:1904802">
    <property type="term" value="P:RITS complex assembly"/>
    <property type="evidence" value="ECO:0007669"/>
    <property type="project" value="TreeGrafter"/>
</dbReference>
<dbReference type="PANTHER" id="PTHR47805:SF1">
    <property type="entry name" value="SAGA-ASSOCIATED FACTOR 73"/>
    <property type="match status" value="1"/>
</dbReference>
<dbReference type="InterPro" id="IPR037804">
    <property type="entry name" value="SGF73"/>
</dbReference>
<evidence type="ECO:0000259" key="2">
    <source>
        <dbReference type="PROSITE" id="PS51505"/>
    </source>
</evidence>
<feature type="compositionally biased region" description="Low complexity" evidence="1">
    <location>
        <begin position="264"/>
        <end position="274"/>
    </location>
</feature>
<dbReference type="EMBL" id="JAKWBI020000249">
    <property type="protein sequence ID" value="KAJ2897986.1"/>
    <property type="molecule type" value="Genomic_DNA"/>
</dbReference>
<protein>
    <submittedName>
        <fullName evidence="3">SAGA-associated factor 73</fullName>
    </submittedName>
</protein>
<feature type="region of interest" description="Disordered" evidence="1">
    <location>
        <begin position="111"/>
        <end position="211"/>
    </location>
</feature>
<feature type="compositionally biased region" description="Basic and acidic residues" evidence="1">
    <location>
        <begin position="121"/>
        <end position="157"/>
    </location>
</feature>
<proteinExistence type="predicted"/>
<dbReference type="Proteomes" id="UP001201980">
    <property type="component" value="Unassembled WGS sequence"/>
</dbReference>